<evidence type="ECO:0008006" key="3">
    <source>
        <dbReference type="Google" id="ProtNLM"/>
    </source>
</evidence>
<dbReference type="Gene3D" id="3.30.497.10">
    <property type="entry name" value="Antithrombin, subunit I, domain 2"/>
    <property type="match status" value="1"/>
</dbReference>
<dbReference type="EMBL" id="BLKZ01000002">
    <property type="protein sequence ID" value="GFG93732.1"/>
    <property type="molecule type" value="Genomic_DNA"/>
</dbReference>
<name>A0A7I9YYU1_MYCBU</name>
<organism evidence="1 2">
    <name type="scientific">Mycobacterium bourgelatii</name>
    <dbReference type="NCBI Taxonomy" id="1273442"/>
    <lineage>
        <taxon>Bacteria</taxon>
        <taxon>Bacillati</taxon>
        <taxon>Actinomycetota</taxon>
        <taxon>Actinomycetes</taxon>
        <taxon>Mycobacteriales</taxon>
        <taxon>Mycobacteriaceae</taxon>
        <taxon>Mycobacterium</taxon>
    </lineage>
</organism>
<dbReference type="Proteomes" id="UP000465360">
    <property type="component" value="Unassembled WGS sequence"/>
</dbReference>
<dbReference type="InterPro" id="IPR042178">
    <property type="entry name" value="Serpin_sf_1"/>
</dbReference>
<gene>
    <name evidence="1" type="ORF">MBOU_57740</name>
</gene>
<dbReference type="SUPFAM" id="SSF56574">
    <property type="entry name" value="Serpins"/>
    <property type="match status" value="1"/>
</dbReference>
<keyword evidence="2" id="KW-1185">Reference proteome</keyword>
<comment type="caution">
    <text evidence="1">The sequence shown here is derived from an EMBL/GenBank/DDBJ whole genome shotgun (WGS) entry which is preliminary data.</text>
</comment>
<dbReference type="RefSeq" id="WP_163719419.1">
    <property type="nucleotide sequence ID" value="NZ_BLKZ01000002.1"/>
</dbReference>
<protein>
    <recommendedName>
        <fullName evidence="3">Serpin domain-containing protein</fullName>
    </recommendedName>
</protein>
<proteinExistence type="predicted"/>
<accession>A0A7I9YYU1</accession>
<dbReference type="InterPro" id="IPR036186">
    <property type="entry name" value="Serpin_sf"/>
</dbReference>
<evidence type="ECO:0000313" key="2">
    <source>
        <dbReference type="Proteomes" id="UP000465360"/>
    </source>
</evidence>
<dbReference type="AlphaFoldDB" id="A0A7I9YYU1"/>
<evidence type="ECO:0000313" key="1">
    <source>
        <dbReference type="EMBL" id="GFG93732.1"/>
    </source>
</evidence>
<sequence length="69" mass="7464">MLARFFAEGFEAAAVTAFLAVAGSAPPEARYDVTYASVDFDRPFGFLAVHRPSRLAVVAGWVKSPFQPD</sequence>
<reference evidence="1 2" key="1">
    <citation type="journal article" date="2019" name="Emerg. Microbes Infect.">
        <title>Comprehensive subspecies identification of 175 nontuberculous mycobacteria species based on 7547 genomic profiles.</title>
        <authorList>
            <person name="Matsumoto Y."/>
            <person name="Kinjo T."/>
            <person name="Motooka D."/>
            <person name="Nabeya D."/>
            <person name="Jung N."/>
            <person name="Uechi K."/>
            <person name="Horii T."/>
            <person name="Iida T."/>
            <person name="Fujita J."/>
            <person name="Nakamura S."/>
        </authorList>
    </citation>
    <scope>NUCLEOTIDE SEQUENCE [LARGE SCALE GENOMIC DNA]</scope>
    <source>
        <strain evidence="1 2">JCM 30725</strain>
    </source>
</reference>